<feature type="domain" description="BD-FAE-like" evidence="2">
    <location>
        <begin position="56"/>
        <end position="140"/>
    </location>
</feature>
<accession>A0A4U5LXZ1</accession>
<dbReference type="EMBL" id="AZBU02000011">
    <property type="protein sequence ID" value="TKR61092.1"/>
    <property type="molecule type" value="Genomic_DNA"/>
</dbReference>
<keyword evidence="1" id="KW-0378">Hydrolase</keyword>
<keyword evidence="4" id="KW-1185">Reference proteome</keyword>
<dbReference type="PANTHER" id="PTHR48081:SF33">
    <property type="entry name" value="KYNURENINE FORMAMIDASE"/>
    <property type="match status" value="1"/>
</dbReference>
<dbReference type="AlphaFoldDB" id="A0A4U5LXZ1"/>
<dbReference type="Proteomes" id="UP000298663">
    <property type="component" value="Unassembled WGS sequence"/>
</dbReference>
<reference evidence="3 4" key="2">
    <citation type="journal article" date="2019" name="G3 (Bethesda)">
        <title>Hybrid Assembly of the Genome of the Entomopathogenic Nematode Steinernema carpocapsae Identifies the X-Chromosome.</title>
        <authorList>
            <person name="Serra L."/>
            <person name="Macchietto M."/>
            <person name="Macias-Munoz A."/>
            <person name="McGill C.J."/>
            <person name="Rodriguez I.M."/>
            <person name="Rodriguez B."/>
            <person name="Murad R."/>
            <person name="Mortazavi A."/>
        </authorList>
    </citation>
    <scope>NUCLEOTIDE SEQUENCE [LARGE SCALE GENOMIC DNA]</scope>
    <source>
        <strain evidence="3 4">ALL</strain>
    </source>
</reference>
<gene>
    <name evidence="3" type="ORF">L596_028252</name>
</gene>
<reference evidence="3 4" key="1">
    <citation type="journal article" date="2015" name="Genome Biol.">
        <title>Comparative genomics of Steinernema reveals deeply conserved gene regulatory networks.</title>
        <authorList>
            <person name="Dillman A.R."/>
            <person name="Macchietto M."/>
            <person name="Porter C.F."/>
            <person name="Rogers A."/>
            <person name="Williams B."/>
            <person name="Antoshechkin I."/>
            <person name="Lee M.M."/>
            <person name="Goodwin Z."/>
            <person name="Lu X."/>
            <person name="Lewis E.E."/>
            <person name="Goodrich-Blair H."/>
            <person name="Stock S.P."/>
            <person name="Adams B.J."/>
            <person name="Sternberg P.W."/>
            <person name="Mortazavi A."/>
        </authorList>
    </citation>
    <scope>NUCLEOTIDE SEQUENCE [LARGE SCALE GENOMIC DNA]</scope>
    <source>
        <strain evidence="3 4">ALL</strain>
    </source>
</reference>
<name>A0A4U5LXZ1_STECR</name>
<evidence type="ECO:0000256" key="1">
    <source>
        <dbReference type="ARBA" id="ARBA00022801"/>
    </source>
</evidence>
<evidence type="ECO:0000313" key="4">
    <source>
        <dbReference type="Proteomes" id="UP000298663"/>
    </source>
</evidence>
<dbReference type="InterPro" id="IPR049492">
    <property type="entry name" value="BD-FAE-like_dom"/>
</dbReference>
<comment type="caution">
    <text evidence="3">The sequence shown here is derived from an EMBL/GenBank/DDBJ whole genome shotgun (WGS) entry which is preliminary data.</text>
</comment>
<evidence type="ECO:0000259" key="2">
    <source>
        <dbReference type="Pfam" id="PF20434"/>
    </source>
</evidence>
<protein>
    <recommendedName>
        <fullName evidence="2">BD-FAE-like domain-containing protein</fullName>
    </recommendedName>
</protein>
<dbReference type="InterPro" id="IPR029058">
    <property type="entry name" value="AB_hydrolase_fold"/>
</dbReference>
<dbReference type="InterPro" id="IPR050300">
    <property type="entry name" value="GDXG_lipolytic_enzyme"/>
</dbReference>
<dbReference type="STRING" id="34508.A0A4U5LXZ1"/>
<evidence type="ECO:0000313" key="3">
    <source>
        <dbReference type="EMBL" id="TKR61092.1"/>
    </source>
</evidence>
<organism evidence="3 4">
    <name type="scientific">Steinernema carpocapsae</name>
    <name type="common">Entomopathogenic nematode</name>
    <dbReference type="NCBI Taxonomy" id="34508"/>
    <lineage>
        <taxon>Eukaryota</taxon>
        <taxon>Metazoa</taxon>
        <taxon>Ecdysozoa</taxon>
        <taxon>Nematoda</taxon>
        <taxon>Chromadorea</taxon>
        <taxon>Rhabditida</taxon>
        <taxon>Tylenchina</taxon>
        <taxon>Panagrolaimomorpha</taxon>
        <taxon>Strongyloidoidea</taxon>
        <taxon>Steinernematidae</taxon>
        <taxon>Steinernema</taxon>
    </lineage>
</organism>
<dbReference type="GO" id="GO:0004061">
    <property type="term" value="F:arylformamidase activity"/>
    <property type="evidence" value="ECO:0007669"/>
    <property type="project" value="TreeGrafter"/>
</dbReference>
<sequence>MTLILPKPKVVERFVKTLQESLAENRNTIVEREEDVAYEEGGQRVDFWGPTKDANFIAIHGGYWQEGDRKYFTTIVKPLVDEGVTVAVVGYDLASQKPLREIINQVKKAVTFIMEYCPNATFAIGGHSAGGHLSALVASELPKIDRLTTLILMCGVFKLGEIVDTYIGRGIHLTPDMAKECSLDEAKLIEKFGEKSIVLLNSEFDAVKLKQQNAELEDLLRSLGAKDLRSVEISNTDHFSIIEHLREKGHPATQALLQALLP</sequence>
<dbReference type="OrthoDB" id="433474at2759"/>
<dbReference type="SUPFAM" id="SSF53474">
    <property type="entry name" value="alpha/beta-Hydrolases"/>
    <property type="match status" value="1"/>
</dbReference>
<dbReference type="Gene3D" id="3.40.50.1820">
    <property type="entry name" value="alpha/beta hydrolase"/>
    <property type="match status" value="1"/>
</dbReference>
<dbReference type="Pfam" id="PF20434">
    <property type="entry name" value="BD-FAE"/>
    <property type="match status" value="1"/>
</dbReference>
<proteinExistence type="predicted"/>
<dbReference type="PANTHER" id="PTHR48081">
    <property type="entry name" value="AB HYDROLASE SUPERFAMILY PROTEIN C4A8.06C"/>
    <property type="match status" value="1"/>
</dbReference>